<reference evidence="4" key="1">
    <citation type="journal article" date="2019" name="Int. J. Syst. Evol. Microbiol.">
        <title>The Global Catalogue of Microorganisms (GCM) 10K type strain sequencing project: providing services to taxonomists for standard genome sequencing and annotation.</title>
        <authorList>
            <consortium name="The Broad Institute Genomics Platform"/>
            <consortium name="The Broad Institute Genome Sequencing Center for Infectious Disease"/>
            <person name="Wu L."/>
            <person name="Ma J."/>
        </authorList>
    </citation>
    <scope>NUCLEOTIDE SEQUENCE [LARGE SCALE GENOMIC DNA]</scope>
    <source>
        <strain evidence="4">NBRC 106593</strain>
    </source>
</reference>
<dbReference type="NCBIfam" id="TIGR04504">
    <property type="entry name" value="SDR_subfam_2"/>
    <property type="match status" value="1"/>
</dbReference>
<dbReference type="PANTHER" id="PTHR24321">
    <property type="entry name" value="DEHYDROGENASES, SHORT CHAIN"/>
    <property type="match status" value="1"/>
</dbReference>
<gene>
    <name evidence="3" type="ORF">ACFQBT_03130</name>
</gene>
<protein>
    <submittedName>
        <fullName evidence="3">Mycofactocin-coupled SDR family oxidoreductase</fullName>
    </submittedName>
</protein>
<comment type="caution">
    <text evidence="3">The sequence shown here is derived from an EMBL/GenBank/DDBJ whole genome shotgun (WGS) entry which is preliminary data.</text>
</comment>
<dbReference type="PANTHER" id="PTHR24321:SF8">
    <property type="entry name" value="ESTRADIOL 17-BETA-DEHYDROGENASE 8-RELATED"/>
    <property type="match status" value="1"/>
</dbReference>
<organism evidence="3 4">
    <name type="scientific">Branchiibius cervicis</name>
    <dbReference type="NCBI Taxonomy" id="908252"/>
    <lineage>
        <taxon>Bacteria</taxon>
        <taxon>Bacillati</taxon>
        <taxon>Actinomycetota</taxon>
        <taxon>Actinomycetes</taxon>
        <taxon>Micrococcales</taxon>
        <taxon>Dermacoccaceae</taxon>
        <taxon>Branchiibius</taxon>
    </lineage>
</organism>
<dbReference type="NCBIfam" id="NF040491">
    <property type="entry name" value="SDR_subfam_4"/>
    <property type="match status" value="1"/>
</dbReference>
<evidence type="ECO:0000313" key="4">
    <source>
        <dbReference type="Proteomes" id="UP001596356"/>
    </source>
</evidence>
<dbReference type="InterPro" id="IPR002347">
    <property type="entry name" value="SDR_fam"/>
</dbReference>
<dbReference type="InterPro" id="IPR030981">
    <property type="entry name" value="SDR_subfam_2"/>
</dbReference>
<comment type="similarity">
    <text evidence="1">Belongs to the short-chain dehydrogenases/reductases (SDR) family.</text>
</comment>
<dbReference type="SUPFAM" id="SSF51735">
    <property type="entry name" value="NAD(P)-binding Rossmann-fold domains"/>
    <property type="match status" value="1"/>
</dbReference>
<dbReference type="InterPro" id="IPR036291">
    <property type="entry name" value="NAD(P)-bd_dom_sf"/>
</dbReference>
<dbReference type="PRINTS" id="PR00081">
    <property type="entry name" value="GDHRDH"/>
</dbReference>
<name>A0ABW2APA6_9MICO</name>
<dbReference type="RefSeq" id="WP_377820337.1">
    <property type="nucleotide sequence ID" value="NZ_JBHSWJ010000002.1"/>
</dbReference>
<sequence length="259" mass="26341">MSTAVVTGAARGLGAAVSRRLADRGLHVVAVDALEGVVAPDGYPRATTADLAALQELSDDVSIAVIDAADREQLAAVVERTVDRHGPLVAVVAAAATIEGGQPLWETDSQTLERLWHNDVRSVWQTAAVTVPQLLSAAGEGHDAAFVAVASAAAHRGLWHLSAYCTVKHAVLGLVRGLAADLKGTGVTAVAVSPGSMDTKMLAETARIYGLTDVSALAESQTTGAALAADEVAALVETACFSGPALHGSVLHADGGFTL</sequence>
<proteinExistence type="inferred from homology"/>
<keyword evidence="4" id="KW-1185">Reference proteome</keyword>
<keyword evidence="2" id="KW-0560">Oxidoreductase</keyword>
<evidence type="ECO:0000313" key="3">
    <source>
        <dbReference type="EMBL" id="MFC6712886.1"/>
    </source>
</evidence>
<evidence type="ECO:0000256" key="1">
    <source>
        <dbReference type="ARBA" id="ARBA00006484"/>
    </source>
</evidence>
<dbReference type="Proteomes" id="UP001596356">
    <property type="component" value="Unassembled WGS sequence"/>
</dbReference>
<dbReference type="CDD" id="cd05233">
    <property type="entry name" value="SDR_c"/>
    <property type="match status" value="1"/>
</dbReference>
<accession>A0ABW2APA6</accession>
<dbReference type="Gene3D" id="3.40.50.720">
    <property type="entry name" value="NAD(P)-binding Rossmann-like Domain"/>
    <property type="match status" value="1"/>
</dbReference>
<dbReference type="EMBL" id="JBHSWJ010000002">
    <property type="protein sequence ID" value="MFC6712886.1"/>
    <property type="molecule type" value="Genomic_DNA"/>
</dbReference>
<dbReference type="Pfam" id="PF00106">
    <property type="entry name" value="adh_short"/>
    <property type="match status" value="1"/>
</dbReference>
<evidence type="ECO:0000256" key="2">
    <source>
        <dbReference type="ARBA" id="ARBA00023002"/>
    </source>
</evidence>